<organism evidence="12 13">
    <name type="scientific">Paratrimastix pyriformis</name>
    <dbReference type="NCBI Taxonomy" id="342808"/>
    <lineage>
        <taxon>Eukaryota</taxon>
        <taxon>Metamonada</taxon>
        <taxon>Preaxostyla</taxon>
        <taxon>Paratrimastigidae</taxon>
        <taxon>Paratrimastix</taxon>
    </lineage>
</organism>
<reference evidence="12" key="1">
    <citation type="journal article" date="2022" name="bioRxiv">
        <title>Genomics of Preaxostyla Flagellates Illuminates Evolutionary Transitions and the Path Towards Mitochondrial Loss.</title>
        <authorList>
            <person name="Novak L.V.F."/>
            <person name="Treitli S.C."/>
            <person name="Pyrih J."/>
            <person name="Halakuc P."/>
            <person name="Pipaliya S.V."/>
            <person name="Vacek V."/>
            <person name="Brzon O."/>
            <person name="Soukal P."/>
            <person name="Eme L."/>
            <person name="Dacks J.B."/>
            <person name="Karnkowska A."/>
            <person name="Elias M."/>
            <person name="Hampl V."/>
        </authorList>
    </citation>
    <scope>NUCLEOTIDE SEQUENCE</scope>
    <source>
        <strain evidence="12">RCP-MX</strain>
    </source>
</reference>
<keyword evidence="7" id="KW-0805">Transcription regulation</keyword>
<gene>
    <name evidence="12" type="ORF">PAPYR_957</name>
</gene>
<feature type="region of interest" description="Disordered" evidence="10">
    <location>
        <begin position="264"/>
        <end position="291"/>
    </location>
</feature>
<evidence type="ECO:0000256" key="1">
    <source>
        <dbReference type="ARBA" id="ARBA00004123"/>
    </source>
</evidence>
<evidence type="ECO:0000259" key="11">
    <source>
        <dbReference type="SMART" id="SM00438"/>
    </source>
</evidence>
<accession>A0ABQ8UT74</accession>
<comment type="subcellular location">
    <subcellularLocation>
        <location evidence="1">Nucleus</location>
    </subcellularLocation>
</comment>
<dbReference type="PANTHER" id="PTHR12360">
    <property type="entry name" value="NUCLEAR TRANSCRIPTION FACTOR, X-BOX BINDING 1 NFX1"/>
    <property type="match status" value="1"/>
</dbReference>
<dbReference type="SMART" id="SM00438">
    <property type="entry name" value="ZnF_NFX"/>
    <property type="match status" value="5"/>
</dbReference>
<name>A0ABQ8UT74_9EUKA</name>
<feature type="compositionally biased region" description="Pro residues" evidence="10">
    <location>
        <begin position="268"/>
        <end position="291"/>
    </location>
</feature>
<keyword evidence="9" id="KW-0539">Nucleus</keyword>
<keyword evidence="13" id="KW-1185">Reference proteome</keyword>
<evidence type="ECO:0000256" key="4">
    <source>
        <dbReference type="ARBA" id="ARBA00022737"/>
    </source>
</evidence>
<dbReference type="EMBL" id="JAPMOS010000003">
    <property type="protein sequence ID" value="KAJ4462343.1"/>
    <property type="molecule type" value="Genomic_DNA"/>
</dbReference>
<keyword evidence="6" id="KW-0862">Zinc</keyword>
<dbReference type="Proteomes" id="UP001141327">
    <property type="component" value="Unassembled WGS sequence"/>
</dbReference>
<protein>
    <submittedName>
        <fullName evidence="12">Transcriptional repressor NF-X1</fullName>
    </submittedName>
</protein>
<feature type="domain" description="NF-X1-type" evidence="11">
    <location>
        <begin position="45"/>
        <end position="63"/>
    </location>
</feature>
<dbReference type="CDD" id="cd06008">
    <property type="entry name" value="NF-X1-zinc-finger"/>
    <property type="match status" value="3"/>
</dbReference>
<feature type="domain" description="NF-X1-type" evidence="11">
    <location>
        <begin position="221"/>
        <end position="239"/>
    </location>
</feature>
<evidence type="ECO:0000256" key="8">
    <source>
        <dbReference type="ARBA" id="ARBA00023163"/>
    </source>
</evidence>
<keyword evidence="8" id="KW-0804">Transcription</keyword>
<dbReference type="InterPro" id="IPR000967">
    <property type="entry name" value="Znf_NFX1"/>
</dbReference>
<evidence type="ECO:0000256" key="2">
    <source>
        <dbReference type="ARBA" id="ARBA00007269"/>
    </source>
</evidence>
<feature type="domain" description="NF-X1-type" evidence="11">
    <location>
        <begin position="159"/>
        <end position="178"/>
    </location>
</feature>
<evidence type="ECO:0000313" key="12">
    <source>
        <dbReference type="EMBL" id="KAJ4462343.1"/>
    </source>
</evidence>
<evidence type="ECO:0000256" key="3">
    <source>
        <dbReference type="ARBA" id="ARBA00022723"/>
    </source>
</evidence>
<evidence type="ECO:0000256" key="6">
    <source>
        <dbReference type="ARBA" id="ARBA00022833"/>
    </source>
</evidence>
<feature type="domain" description="NF-X1-type" evidence="11">
    <location>
        <begin position="106"/>
        <end position="125"/>
    </location>
</feature>
<evidence type="ECO:0000256" key="5">
    <source>
        <dbReference type="ARBA" id="ARBA00022771"/>
    </source>
</evidence>
<feature type="compositionally biased region" description="Basic residues" evidence="10">
    <location>
        <begin position="837"/>
        <end position="850"/>
    </location>
</feature>
<feature type="region of interest" description="Disordered" evidence="10">
    <location>
        <begin position="772"/>
        <end position="878"/>
    </location>
</feature>
<comment type="similarity">
    <text evidence="2">Belongs to the NFX1 family.</text>
</comment>
<feature type="compositionally biased region" description="Low complexity" evidence="10">
    <location>
        <begin position="793"/>
        <end position="816"/>
    </location>
</feature>
<proteinExistence type="inferred from homology"/>
<keyword evidence="5" id="KW-0863">Zinc-finger</keyword>
<feature type="domain" description="NF-X1-type" evidence="11">
    <location>
        <begin position="313"/>
        <end position="340"/>
    </location>
</feature>
<keyword evidence="3" id="KW-0479">Metal-binding</keyword>
<evidence type="ECO:0000313" key="13">
    <source>
        <dbReference type="Proteomes" id="UP001141327"/>
    </source>
</evidence>
<keyword evidence="4" id="KW-0677">Repeat</keyword>
<feature type="compositionally biased region" description="Acidic residues" evidence="10">
    <location>
        <begin position="818"/>
        <end position="832"/>
    </location>
</feature>
<dbReference type="Pfam" id="PF01422">
    <property type="entry name" value="zf-NF-X1"/>
    <property type="match status" value="5"/>
</dbReference>
<dbReference type="InterPro" id="IPR034078">
    <property type="entry name" value="NFX1_fam"/>
</dbReference>
<comment type="caution">
    <text evidence="12">The sequence shown here is derived from an EMBL/GenBank/DDBJ whole genome shotgun (WGS) entry which is preliminary data.</text>
</comment>
<sequence>MSHMFLYFSFGLYTKMGSSTAVPHVGTLAHSCGEICGRSLGGGSCPHTCTQLCHPGPCPPCPMLGPPRRCYCGKIEYRPRCGDDAGCGVFLPGRSCGGVCERVLSCGLHRCRQPCHAGDCPPCQHVEVATCHCGALTREMPCGTTAFSCGKPCGRTFACGVHSCQLPCHEGPCPVCPLDPSQVSTCPCGARALASFGCRRTRCTDPIPTCDNLCRKPLVGCEHRCQEKCHIGPCPPCAVPVTLQCRCKATTQTILCSEAQRYRRPHPPDPAAPAPVPGSAPPLPVPPPPAGAPPPDPIPELLCTTVCRALRSCGRHRCMTKCCPSLHDRDDQAGVHVCPLPCGRRLNCGAHQCPHAHHITAFFICTFFSGLLSAVSVPPGTMPTLCARHVRVPALHGLPPGCPLPGSYGLPTTSCQVPVMRMCAGGHQEIRVACHVQNPTCMNACGRLLPCGVHRSAPPPPLICTVTTPGHVNPTLIALPRASGASGHPHAHEDMLPCDSQCALLKYRRELAAKLGLQPDLLAALIEPPYEADLLLAVRRDAAQILEMEAALRDHVRSPSSARPLVWPSALTPRDRSLLSALAGHHGYRVEVMPRPKVDAMVADGTVDPPRRAYPGEKLALLTPMPGARPALPLVPLCGFGNPPLVPPEERDRLAPERTLRLFDLPPQSQTRAVAQWLAPFAGTYRLCWVDDRVCHAEFADVALCHLAASVLPLVASFPPPRSPPYKVAPLIPGRPGPVGSPPPILADLERFFVGSPFDERQPDEEEVIPPADEAAPQRPDNSAPPDPAEPCLPASATAAPPAPAPAAAFSNAFLALQEEEGEEEEEKDGEGEEGKKKKKKRKPKKKKKKNADEAAAPTASAPPAPPRAVADQWAGAW</sequence>
<evidence type="ECO:0000256" key="9">
    <source>
        <dbReference type="ARBA" id="ARBA00023242"/>
    </source>
</evidence>
<evidence type="ECO:0000256" key="10">
    <source>
        <dbReference type="SAM" id="MobiDB-lite"/>
    </source>
</evidence>
<dbReference type="PANTHER" id="PTHR12360:SF12">
    <property type="entry name" value="TRANSCRIPTIONAL REPRESSOR NF-X1"/>
    <property type="match status" value="1"/>
</dbReference>
<evidence type="ECO:0000256" key="7">
    <source>
        <dbReference type="ARBA" id="ARBA00023015"/>
    </source>
</evidence>